<evidence type="ECO:0000256" key="6">
    <source>
        <dbReference type="ARBA" id="ARBA00023136"/>
    </source>
</evidence>
<dbReference type="GO" id="GO:0042130">
    <property type="term" value="P:negative regulation of T cell proliferation"/>
    <property type="evidence" value="ECO:0007669"/>
    <property type="project" value="TreeGrafter"/>
</dbReference>
<dbReference type="SUPFAM" id="SSF48726">
    <property type="entry name" value="Immunoglobulin"/>
    <property type="match status" value="1"/>
</dbReference>
<evidence type="ECO:0000256" key="2">
    <source>
        <dbReference type="ARBA" id="ARBA00022475"/>
    </source>
</evidence>
<evidence type="ECO:0000256" key="1">
    <source>
        <dbReference type="ARBA" id="ARBA00004251"/>
    </source>
</evidence>
<reference evidence="12 13" key="1">
    <citation type="submission" date="2020-04" db="EMBL/GenBank/DDBJ databases">
        <title>Chromosome-level genome assembly of a cyprinid fish Onychostoma macrolepis by integration of Nanopore Sequencing, Bionano and Hi-C technology.</title>
        <authorList>
            <person name="Wang D."/>
        </authorList>
    </citation>
    <scope>NUCLEOTIDE SEQUENCE [LARGE SCALE GENOMIC DNA]</scope>
    <source>
        <strain evidence="12">SWU-2019</strain>
        <tissue evidence="12">Muscle</tissue>
    </source>
</reference>
<feature type="domain" description="Ig-like" evidence="11">
    <location>
        <begin position="29"/>
        <end position="112"/>
    </location>
</feature>
<accession>A0A7J6D9D1</accession>
<keyword evidence="10" id="KW-0393">Immunoglobulin domain</keyword>
<evidence type="ECO:0000256" key="8">
    <source>
        <dbReference type="ARBA" id="ARBA00023170"/>
    </source>
</evidence>
<evidence type="ECO:0000256" key="10">
    <source>
        <dbReference type="ARBA" id="ARBA00023319"/>
    </source>
</evidence>
<keyword evidence="2" id="KW-1003">Cell membrane</keyword>
<dbReference type="GO" id="GO:0007166">
    <property type="term" value="P:cell surface receptor signaling pathway"/>
    <property type="evidence" value="ECO:0007669"/>
    <property type="project" value="TreeGrafter"/>
</dbReference>
<protein>
    <recommendedName>
        <fullName evidence="11">Ig-like domain-containing protein</fullName>
    </recommendedName>
</protein>
<evidence type="ECO:0000313" key="12">
    <source>
        <dbReference type="EMBL" id="KAF4115918.1"/>
    </source>
</evidence>
<organism evidence="12 13">
    <name type="scientific">Onychostoma macrolepis</name>
    <dbReference type="NCBI Taxonomy" id="369639"/>
    <lineage>
        <taxon>Eukaryota</taxon>
        <taxon>Metazoa</taxon>
        <taxon>Chordata</taxon>
        <taxon>Craniata</taxon>
        <taxon>Vertebrata</taxon>
        <taxon>Euteleostomi</taxon>
        <taxon>Actinopterygii</taxon>
        <taxon>Neopterygii</taxon>
        <taxon>Teleostei</taxon>
        <taxon>Ostariophysi</taxon>
        <taxon>Cypriniformes</taxon>
        <taxon>Cyprinidae</taxon>
        <taxon>Acrossocheilinae</taxon>
        <taxon>Onychostoma</taxon>
    </lineage>
</organism>
<dbReference type="InterPro" id="IPR051713">
    <property type="entry name" value="T-cell_Activation_Regulation"/>
</dbReference>
<keyword evidence="13" id="KW-1185">Reference proteome</keyword>
<evidence type="ECO:0000256" key="5">
    <source>
        <dbReference type="ARBA" id="ARBA00022989"/>
    </source>
</evidence>
<dbReference type="InterPro" id="IPR013106">
    <property type="entry name" value="Ig_V-set"/>
</dbReference>
<keyword evidence="5" id="KW-1133">Transmembrane helix</keyword>
<dbReference type="Gene3D" id="2.60.40.10">
    <property type="entry name" value="Immunoglobulins"/>
    <property type="match status" value="2"/>
</dbReference>
<dbReference type="PROSITE" id="PS50835">
    <property type="entry name" value="IG_LIKE"/>
    <property type="match status" value="1"/>
</dbReference>
<dbReference type="GO" id="GO:0009897">
    <property type="term" value="C:external side of plasma membrane"/>
    <property type="evidence" value="ECO:0007669"/>
    <property type="project" value="TreeGrafter"/>
</dbReference>
<comment type="subcellular location">
    <subcellularLocation>
        <location evidence="1">Cell membrane</location>
        <topology evidence="1">Single-pass type I membrane protein</topology>
    </subcellularLocation>
</comment>
<dbReference type="GO" id="GO:0006955">
    <property type="term" value="P:immune response"/>
    <property type="evidence" value="ECO:0007669"/>
    <property type="project" value="TreeGrafter"/>
</dbReference>
<name>A0A7J6D9D1_9TELE</name>
<proteinExistence type="predicted"/>
<evidence type="ECO:0000256" key="7">
    <source>
        <dbReference type="ARBA" id="ARBA00023157"/>
    </source>
</evidence>
<dbReference type="InterPro" id="IPR013783">
    <property type="entry name" value="Ig-like_fold"/>
</dbReference>
<dbReference type="SMART" id="SM00409">
    <property type="entry name" value="IG"/>
    <property type="match status" value="1"/>
</dbReference>
<keyword evidence="4" id="KW-0732">Signal</keyword>
<dbReference type="Proteomes" id="UP000579812">
    <property type="component" value="Unassembled WGS sequence"/>
</dbReference>
<comment type="caution">
    <text evidence="12">The sequence shown here is derived from an EMBL/GenBank/DDBJ whole genome shotgun (WGS) entry which is preliminary data.</text>
</comment>
<dbReference type="GO" id="GO:0071222">
    <property type="term" value="P:cellular response to lipopolysaccharide"/>
    <property type="evidence" value="ECO:0007669"/>
    <property type="project" value="TreeGrafter"/>
</dbReference>
<dbReference type="PANTHER" id="PTHR25466:SF14">
    <property type="entry name" value="BUTYROPHILIN SUBFAMILY 2 MEMBER A2-LIKE-RELATED"/>
    <property type="match status" value="1"/>
</dbReference>
<keyword evidence="9" id="KW-0325">Glycoprotein</keyword>
<keyword evidence="8" id="KW-0675">Receptor</keyword>
<evidence type="ECO:0000313" key="13">
    <source>
        <dbReference type="Proteomes" id="UP000579812"/>
    </source>
</evidence>
<keyword evidence="6" id="KW-0472">Membrane</keyword>
<gene>
    <name evidence="12" type="ORF">G5714_003407</name>
</gene>
<dbReference type="PANTHER" id="PTHR25466">
    <property type="entry name" value="T-LYMPHOCYTE ACTIVATION ANTIGEN"/>
    <property type="match status" value="1"/>
</dbReference>
<dbReference type="InterPro" id="IPR007110">
    <property type="entry name" value="Ig-like_dom"/>
</dbReference>
<evidence type="ECO:0000256" key="4">
    <source>
        <dbReference type="ARBA" id="ARBA00022729"/>
    </source>
</evidence>
<evidence type="ECO:0000259" key="11">
    <source>
        <dbReference type="PROSITE" id="PS50835"/>
    </source>
</evidence>
<dbReference type="InterPro" id="IPR003599">
    <property type="entry name" value="Ig_sub"/>
</dbReference>
<dbReference type="AlphaFoldDB" id="A0A7J6D9D1"/>
<dbReference type="GO" id="GO:0042102">
    <property type="term" value="P:positive regulation of T cell proliferation"/>
    <property type="evidence" value="ECO:0007669"/>
    <property type="project" value="TreeGrafter"/>
</dbReference>
<dbReference type="GO" id="GO:0031295">
    <property type="term" value="P:T cell costimulation"/>
    <property type="evidence" value="ECO:0007669"/>
    <property type="project" value="TreeGrafter"/>
</dbReference>
<dbReference type="InterPro" id="IPR036179">
    <property type="entry name" value="Ig-like_dom_sf"/>
</dbReference>
<dbReference type="Pfam" id="PF07686">
    <property type="entry name" value="V-set"/>
    <property type="match status" value="1"/>
</dbReference>
<dbReference type="EMBL" id="JAAMOB010000003">
    <property type="protein sequence ID" value="KAF4115918.1"/>
    <property type="molecule type" value="Genomic_DNA"/>
</dbReference>
<keyword evidence="3" id="KW-0812">Transmembrane</keyword>
<evidence type="ECO:0000256" key="9">
    <source>
        <dbReference type="ARBA" id="ARBA00023180"/>
    </source>
</evidence>
<evidence type="ECO:0000256" key="3">
    <source>
        <dbReference type="ARBA" id="ARBA00022692"/>
    </source>
</evidence>
<keyword evidence="7" id="KW-1015">Disulfide bond</keyword>
<sequence length="188" mass="21446">MDDNETTECTNGCHVSGHREVKEVTAYTGGSVLLPCSCNNPQSTVETFTWKHYKREDQWTEVFKNDKYKDRLKLFNQSSPANLSLLISDLRKKDEGVYRCKASQTYTDFEVKIKGCDLDQKKTVAEVTGHSGESVVLPCSCTELQAKPKQLTWTFTPLNKTNSEEIYPHMSRVKLLNKTSTDIKPEQR</sequence>